<evidence type="ECO:0000313" key="1">
    <source>
        <dbReference type="EMBL" id="DAD25068.1"/>
    </source>
</evidence>
<dbReference type="Proteomes" id="UP000607653">
    <property type="component" value="Unassembled WGS sequence"/>
</dbReference>
<proteinExistence type="predicted"/>
<accession>A0A822Y642</accession>
<reference evidence="1 2" key="1">
    <citation type="journal article" date="2020" name="Mol. Biol. Evol.">
        <title>Distinct Expression and Methylation Patterns for Genes with Different Fates following a Single Whole-Genome Duplication in Flowering Plants.</title>
        <authorList>
            <person name="Shi T."/>
            <person name="Rahmani R.S."/>
            <person name="Gugger P.F."/>
            <person name="Wang M."/>
            <person name="Li H."/>
            <person name="Zhang Y."/>
            <person name="Li Z."/>
            <person name="Wang Q."/>
            <person name="Van de Peer Y."/>
            <person name="Marchal K."/>
            <person name="Chen J."/>
        </authorList>
    </citation>
    <scope>NUCLEOTIDE SEQUENCE [LARGE SCALE GENOMIC DNA]</scope>
    <source>
        <tissue evidence="1">Leaf</tissue>
    </source>
</reference>
<name>A0A822Y642_NELNU</name>
<dbReference type="EMBL" id="DUZY01000001">
    <property type="protein sequence ID" value="DAD25068.1"/>
    <property type="molecule type" value="Genomic_DNA"/>
</dbReference>
<evidence type="ECO:0000313" key="2">
    <source>
        <dbReference type="Proteomes" id="UP000607653"/>
    </source>
</evidence>
<organism evidence="1 2">
    <name type="scientific">Nelumbo nucifera</name>
    <name type="common">Sacred lotus</name>
    <dbReference type="NCBI Taxonomy" id="4432"/>
    <lineage>
        <taxon>Eukaryota</taxon>
        <taxon>Viridiplantae</taxon>
        <taxon>Streptophyta</taxon>
        <taxon>Embryophyta</taxon>
        <taxon>Tracheophyta</taxon>
        <taxon>Spermatophyta</taxon>
        <taxon>Magnoliopsida</taxon>
        <taxon>Proteales</taxon>
        <taxon>Nelumbonaceae</taxon>
        <taxon>Nelumbo</taxon>
    </lineage>
</organism>
<protein>
    <submittedName>
        <fullName evidence="1">Uncharacterized protein</fullName>
    </submittedName>
</protein>
<gene>
    <name evidence="1" type="ORF">HUJ06_026532</name>
</gene>
<dbReference type="AlphaFoldDB" id="A0A822Y642"/>
<comment type="caution">
    <text evidence="1">The sequence shown here is derived from an EMBL/GenBank/DDBJ whole genome shotgun (WGS) entry which is preliminary data.</text>
</comment>
<keyword evidence="2" id="KW-1185">Reference proteome</keyword>
<sequence length="40" mass="4756">MELHKKMAIARESKTNFCWIKRSANYLALCKVKNSEIKRD</sequence>